<dbReference type="EMBL" id="CP117411">
    <property type="protein sequence ID" value="WCT74199.1"/>
    <property type="molecule type" value="Genomic_DNA"/>
</dbReference>
<name>A0ABY7TQS3_9SPHN</name>
<protein>
    <recommendedName>
        <fullName evidence="3">DUF4258 domain-containing protein</fullName>
    </recommendedName>
</protein>
<organism evidence="1 2">
    <name type="scientific">Sphingomonas naphthae</name>
    <dbReference type="NCBI Taxonomy" id="1813468"/>
    <lineage>
        <taxon>Bacteria</taxon>
        <taxon>Pseudomonadati</taxon>
        <taxon>Pseudomonadota</taxon>
        <taxon>Alphaproteobacteria</taxon>
        <taxon>Sphingomonadales</taxon>
        <taxon>Sphingomonadaceae</taxon>
        <taxon>Sphingomonas</taxon>
    </lineage>
</organism>
<evidence type="ECO:0000313" key="2">
    <source>
        <dbReference type="Proteomes" id="UP001220395"/>
    </source>
</evidence>
<keyword evidence="2" id="KW-1185">Reference proteome</keyword>
<gene>
    <name evidence="1" type="ORF">PQ455_02915</name>
</gene>
<accession>A0ABY7TQS3</accession>
<sequence length="66" mass="7458">MNGTFVTKLLTETDLTDREAAHIMAWAPKRVGRIRSVYVDDARVVVALGERITDRNVKRSVERSGE</sequence>
<evidence type="ECO:0000313" key="1">
    <source>
        <dbReference type="EMBL" id="WCT74199.1"/>
    </source>
</evidence>
<evidence type="ECO:0008006" key="3">
    <source>
        <dbReference type="Google" id="ProtNLM"/>
    </source>
</evidence>
<dbReference type="RefSeq" id="WP_273689047.1">
    <property type="nucleotide sequence ID" value="NZ_CP117411.1"/>
</dbReference>
<dbReference type="Proteomes" id="UP001220395">
    <property type="component" value="Chromosome"/>
</dbReference>
<proteinExistence type="predicted"/>
<reference evidence="1 2" key="1">
    <citation type="submission" date="2023-02" db="EMBL/GenBank/DDBJ databases">
        <title>Genome sequence of Sphingomonas naphthae.</title>
        <authorList>
            <person name="Kim S."/>
            <person name="Heo J."/>
            <person name="Kwon S.-W."/>
        </authorList>
    </citation>
    <scope>NUCLEOTIDE SEQUENCE [LARGE SCALE GENOMIC DNA]</scope>
    <source>
        <strain evidence="1 2">KACC 18716</strain>
    </source>
</reference>